<gene>
    <name evidence="2" type="ORF">Rcae01_05693</name>
</gene>
<name>A0ABP9W236_9BACT</name>
<comment type="caution">
    <text evidence="2">The sequence shown here is derived from an EMBL/GenBank/DDBJ whole genome shotgun (WGS) entry which is preliminary data.</text>
</comment>
<keyword evidence="1" id="KW-0472">Membrane</keyword>
<evidence type="ECO:0000313" key="2">
    <source>
        <dbReference type="EMBL" id="GAA5510187.1"/>
    </source>
</evidence>
<evidence type="ECO:0000313" key="3">
    <source>
        <dbReference type="Proteomes" id="UP001416858"/>
    </source>
</evidence>
<keyword evidence="1" id="KW-1133">Transmembrane helix</keyword>
<keyword evidence="1" id="KW-0812">Transmembrane</keyword>
<organism evidence="2 3">
    <name type="scientific">Novipirellula caenicola</name>
    <dbReference type="NCBI Taxonomy" id="1536901"/>
    <lineage>
        <taxon>Bacteria</taxon>
        <taxon>Pseudomonadati</taxon>
        <taxon>Planctomycetota</taxon>
        <taxon>Planctomycetia</taxon>
        <taxon>Pirellulales</taxon>
        <taxon>Pirellulaceae</taxon>
        <taxon>Novipirellula</taxon>
    </lineage>
</organism>
<keyword evidence="3" id="KW-1185">Reference proteome</keyword>
<reference evidence="2 3" key="1">
    <citation type="submission" date="2024-02" db="EMBL/GenBank/DDBJ databases">
        <title>Rhodopirellula caenicola NBRC 110016.</title>
        <authorList>
            <person name="Ichikawa N."/>
            <person name="Katano-Makiyama Y."/>
            <person name="Hidaka K."/>
        </authorList>
    </citation>
    <scope>NUCLEOTIDE SEQUENCE [LARGE SCALE GENOMIC DNA]</scope>
    <source>
        <strain evidence="2 3">NBRC 110016</strain>
    </source>
</reference>
<dbReference type="EMBL" id="BAABRO010000019">
    <property type="protein sequence ID" value="GAA5510187.1"/>
    <property type="molecule type" value="Genomic_DNA"/>
</dbReference>
<feature type="transmembrane region" description="Helical" evidence="1">
    <location>
        <begin position="6"/>
        <end position="27"/>
    </location>
</feature>
<accession>A0ABP9W236</accession>
<dbReference type="Proteomes" id="UP001416858">
    <property type="component" value="Unassembled WGS sequence"/>
</dbReference>
<sequence length="39" mass="4408">MGMDDCSVVVVSLHGMFIFLSPIFLYTPLRRSAEGFRTN</sequence>
<protein>
    <submittedName>
        <fullName evidence="2">Uncharacterized protein</fullName>
    </submittedName>
</protein>
<proteinExistence type="predicted"/>
<evidence type="ECO:0000256" key="1">
    <source>
        <dbReference type="SAM" id="Phobius"/>
    </source>
</evidence>